<proteinExistence type="predicted"/>
<accession>A0A3A2ZYE6</accession>
<dbReference type="Gene3D" id="3.30.530.20">
    <property type="match status" value="1"/>
</dbReference>
<dbReference type="EMBL" id="MVGC01000143">
    <property type="protein sequence ID" value="RJE22945.1"/>
    <property type="molecule type" value="Genomic_DNA"/>
</dbReference>
<dbReference type="Proteomes" id="UP000266188">
    <property type="component" value="Unassembled WGS sequence"/>
</dbReference>
<dbReference type="InterPro" id="IPR023393">
    <property type="entry name" value="START-like_dom_sf"/>
</dbReference>
<dbReference type="AlphaFoldDB" id="A0A3A2ZYE6"/>
<dbReference type="OrthoDB" id="509124at2759"/>
<dbReference type="CDD" id="cd07822">
    <property type="entry name" value="SRPBCC_4"/>
    <property type="match status" value="1"/>
</dbReference>
<organism evidence="1 2">
    <name type="scientific">Aspergillus sclerotialis</name>
    <dbReference type="NCBI Taxonomy" id="2070753"/>
    <lineage>
        <taxon>Eukaryota</taxon>
        <taxon>Fungi</taxon>
        <taxon>Dikarya</taxon>
        <taxon>Ascomycota</taxon>
        <taxon>Pezizomycotina</taxon>
        <taxon>Eurotiomycetes</taxon>
        <taxon>Eurotiomycetidae</taxon>
        <taxon>Eurotiales</taxon>
        <taxon>Aspergillaceae</taxon>
        <taxon>Aspergillus</taxon>
        <taxon>Aspergillus subgen. Polypaecilum</taxon>
    </lineage>
</organism>
<evidence type="ECO:0000313" key="1">
    <source>
        <dbReference type="EMBL" id="RJE22945.1"/>
    </source>
</evidence>
<protein>
    <recommendedName>
        <fullName evidence="3">Polyketide cyclase dehydrase and lipid transport</fullName>
    </recommendedName>
</protein>
<comment type="caution">
    <text evidence="1">The sequence shown here is derived from an EMBL/GenBank/DDBJ whole genome shotgun (WGS) entry which is preliminary data.</text>
</comment>
<evidence type="ECO:0008006" key="3">
    <source>
        <dbReference type="Google" id="ProtNLM"/>
    </source>
</evidence>
<gene>
    <name evidence="1" type="ORF">PHISCL_04714</name>
</gene>
<dbReference type="SUPFAM" id="SSF55961">
    <property type="entry name" value="Bet v1-like"/>
    <property type="match status" value="1"/>
</dbReference>
<name>A0A3A2ZYE6_9EURO</name>
<reference evidence="2" key="1">
    <citation type="submission" date="2017-02" db="EMBL/GenBank/DDBJ databases">
        <authorList>
            <person name="Tafer H."/>
            <person name="Lopandic K."/>
        </authorList>
    </citation>
    <scope>NUCLEOTIDE SEQUENCE [LARGE SCALE GENOMIC DNA]</scope>
    <source>
        <strain evidence="2">CBS 366.77</strain>
    </source>
</reference>
<evidence type="ECO:0000313" key="2">
    <source>
        <dbReference type="Proteomes" id="UP000266188"/>
    </source>
</evidence>
<sequence length="206" mass="23096">MASPPIPSDPTNSTRSTTNISASDAVLHIGSSAFIDASLGEVWRSLIDTSTWPSWNTFCPRVTIREQPGSDTSSHVLQNGTKMTFHVHMDPSTEGEREVQLCVTEFDSPDSSSDKPGRIMWAGDLTAKGSLWPSVLTAERVHELREVDVEVEGGRKKRMTEVRNWECQVGYLVYVVRWMYKAQLQSNFETWVGDLKRFVEGKKESG</sequence>
<keyword evidence="2" id="KW-1185">Reference proteome</keyword>